<name>A0A943I3X3_9FIRM</name>
<dbReference type="EMBL" id="JAGZCC010000019">
    <property type="protein sequence ID" value="MBS5588067.1"/>
    <property type="molecule type" value="Genomic_DNA"/>
</dbReference>
<organism evidence="1 2">
    <name type="scientific">Thomasclavelia spiroformis</name>
    <dbReference type="NCBI Taxonomy" id="29348"/>
    <lineage>
        <taxon>Bacteria</taxon>
        <taxon>Bacillati</taxon>
        <taxon>Bacillota</taxon>
        <taxon>Erysipelotrichia</taxon>
        <taxon>Erysipelotrichales</taxon>
        <taxon>Coprobacillaceae</taxon>
        <taxon>Thomasclavelia</taxon>
    </lineage>
</organism>
<accession>A0A943I3X3</accession>
<dbReference type="AlphaFoldDB" id="A0A943I3X3"/>
<comment type="caution">
    <text evidence="1">The sequence shown here is derived from an EMBL/GenBank/DDBJ whole genome shotgun (WGS) entry which is preliminary data.</text>
</comment>
<evidence type="ECO:0000313" key="2">
    <source>
        <dbReference type="Proteomes" id="UP000751224"/>
    </source>
</evidence>
<gene>
    <name evidence="1" type="ORF">KHX14_04510</name>
</gene>
<reference evidence="1" key="1">
    <citation type="submission" date="2021-02" db="EMBL/GenBank/DDBJ databases">
        <title>Infant gut strain persistence is associated with maternal origin, phylogeny, and functional potential including surface adhesion and iron acquisition.</title>
        <authorList>
            <person name="Lou Y.C."/>
        </authorList>
    </citation>
    <scope>NUCLEOTIDE SEQUENCE</scope>
    <source>
        <strain evidence="1">L3_108_000G1_dasL3_108_000G1_metabat.metabat.11</strain>
    </source>
</reference>
<protein>
    <submittedName>
        <fullName evidence="1">Uncharacterized protein</fullName>
    </submittedName>
</protein>
<evidence type="ECO:0000313" key="1">
    <source>
        <dbReference type="EMBL" id="MBS5588067.1"/>
    </source>
</evidence>
<dbReference type="RefSeq" id="WP_303886618.1">
    <property type="nucleotide sequence ID" value="NZ_JAGZCC010000019.1"/>
</dbReference>
<sequence length="338" mass="37829">MSDMTNYYRWLLGVNPYQTVSSHHKSLQEFAVIENLYIKKVGNLSHHPTTDGKFEKPGDMSEEFWSSGATLNNIIAAGSAPQKSIEQWFTEGYNRKFGVFDTTGHRDLLLSYKSTGMTFSFVNYISVSQKIGGGTIDLPCSVFPAPGAFPNTSLEPEHTAWSIELNPNQLRYDLDNICVKVTNLNTNESYECTKENKKISTLTYGYGIAYVQPEISTTSYENSYKIEISGLTDTAGNEKVVVYQTDPFDIIDITSSNVVSIDCKWSKVHEGPIGENNISYSDFNSILPREITYLTDKNYKGTVDVLWGSGMSGYDRIAHVSSYHLPEGIKDSNQLIKN</sequence>
<proteinExistence type="predicted"/>
<dbReference type="Proteomes" id="UP000751224">
    <property type="component" value="Unassembled WGS sequence"/>
</dbReference>